<organism evidence="3 4">
    <name type="scientific">Streptomyces lannensis</name>
    <dbReference type="NCBI Taxonomy" id="766498"/>
    <lineage>
        <taxon>Bacteria</taxon>
        <taxon>Bacillati</taxon>
        <taxon>Actinomycetota</taxon>
        <taxon>Actinomycetes</taxon>
        <taxon>Kitasatosporales</taxon>
        <taxon>Streptomycetaceae</taxon>
        <taxon>Streptomyces</taxon>
    </lineage>
</organism>
<feature type="domain" description="Peptidoglycan binding-like" evidence="2">
    <location>
        <begin position="83"/>
        <end position="141"/>
    </location>
</feature>
<dbReference type="InterPro" id="IPR036366">
    <property type="entry name" value="PGBDSf"/>
</dbReference>
<feature type="signal peptide" evidence="1">
    <location>
        <begin position="1"/>
        <end position="26"/>
    </location>
</feature>
<dbReference type="RefSeq" id="WP_345545345.1">
    <property type="nucleotide sequence ID" value="NZ_BAAAZA010000001.1"/>
</dbReference>
<accession>A0ABP7JH74</accession>
<dbReference type="Gene3D" id="1.10.101.10">
    <property type="entry name" value="PGBD-like superfamily/PGBD"/>
    <property type="match status" value="1"/>
</dbReference>
<keyword evidence="4" id="KW-1185">Reference proteome</keyword>
<dbReference type="SUPFAM" id="SSF47090">
    <property type="entry name" value="PGBD-like"/>
    <property type="match status" value="1"/>
</dbReference>
<protein>
    <recommendedName>
        <fullName evidence="2">Peptidoglycan binding-like domain-containing protein</fullName>
    </recommendedName>
</protein>
<sequence>MNRRKGLVLLAAVACGLAVSTTSASAADASVVAPEVTTSKVTASVVHPDSRCLVWTKETTNYIGLTAGYSWAWNVTVRPGATGDRVKEIQCLTDYYGEGPSALDGVYGPATTAAVKRVQARCGFSSAEQDGVVGPMTWRCLRIP</sequence>
<evidence type="ECO:0000313" key="3">
    <source>
        <dbReference type="EMBL" id="GAA3844059.1"/>
    </source>
</evidence>
<dbReference type="EMBL" id="BAAAZA010000001">
    <property type="protein sequence ID" value="GAA3844059.1"/>
    <property type="molecule type" value="Genomic_DNA"/>
</dbReference>
<dbReference type="Pfam" id="PF01471">
    <property type="entry name" value="PG_binding_1"/>
    <property type="match status" value="1"/>
</dbReference>
<comment type="caution">
    <text evidence="3">The sequence shown here is derived from an EMBL/GenBank/DDBJ whole genome shotgun (WGS) entry which is preliminary data.</text>
</comment>
<dbReference type="Proteomes" id="UP001501563">
    <property type="component" value="Unassembled WGS sequence"/>
</dbReference>
<evidence type="ECO:0000256" key="1">
    <source>
        <dbReference type="SAM" id="SignalP"/>
    </source>
</evidence>
<reference evidence="4" key="1">
    <citation type="journal article" date="2019" name="Int. J. Syst. Evol. Microbiol.">
        <title>The Global Catalogue of Microorganisms (GCM) 10K type strain sequencing project: providing services to taxonomists for standard genome sequencing and annotation.</title>
        <authorList>
            <consortium name="The Broad Institute Genomics Platform"/>
            <consortium name="The Broad Institute Genome Sequencing Center for Infectious Disease"/>
            <person name="Wu L."/>
            <person name="Ma J."/>
        </authorList>
    </citation>
    <scope>NUCLEOTIDE SEQUENCE [LARGE SCALE GENOMIC DNA]</scope>
    <source>
        <strain evidence="4">JCM 16578</strain>
    </source>
</reference>
<dbReference type="InterPro" id="IPR002477">
    <property type="entry name" value="Peptidoglycan-bd-like"/>
</dbReference>
<keyword evidence="1" id="KW-0732">Signal</keyword>
<evidence type="ECO:0000259" key="2">
    <source>
        <dbReference type="Pfam" id="PF01471"/>
    </source>
</evidence>
<proteinExistence type="predicted"/>
<feature type="chain" id="PRO_5046414702" description="Peptidoglycan binding-like domain-containing protein" evidence="1">
    <location>
        <begin position="27"/>
        <end position="144"/>
    </location>
</feature>
<name>A0ABP7JH74_9ACTN</name>
<dbReference type="InterPro" id="IPR036365">
    <property type="entry name" value="PGBD-like_sf"/>
</dbReference>
<evidence type="ECO:0000313" key="4">
    <source>
        <dbReference type="Proteomes" id="UP001501563"/>
    </source>
</evidence>
<gene>
    <name evidence="3" type="ORF">GCM10022207_00620</name>
</gene>